<feature type="region of interest" description="Disordered" evidence="1">
    <location>
        <begin position="115"/>
        <end position="134"/>
    </location>
</feature>
<keyword evidence="4" id="KW-1185">Reference proteome</keyword>
<evidence type="ECO:0000313" key="4">
    <source>
        <dbReference type="Proteomes" id="UP001465976"/>
    </source>
</evidence>
<evidence type="ECO:0000313" key="3">
    <source>
        <dbReference type="EMBL" id="KAL0562945.1"/>
    </source>
</evidence>
<feature type="non-terminal residue" evidence="3">
    <location>
        <position position="1"/>
    </location>
</feature>
<evidence type="ECO:0000259" key="2">
    <source>
        <dbReference type="Pfam" id="PF05699"/>
    </source>
</evidence>
<dbReference type="InterPro" id="IPR008906">
    <property type="entry name" value="HATC_C_dom"/>
</dbReference>
<evidence type="ECO:0000256" key="1">
    <source>
        <dbReference type="SAM" id="MobiDB-lite"/>
    </source>
</evidence>
<protein>
    <recommendedName>
        <fullName evidence="2">HAT C-terminal dimerisation domain-containing protein</fullName>
    </recommendedName>
</protein>
<feature type="domain" description="HAT C-terminal dimerisation" evidence="2">
    <location>
        <begin position="17"/>
        <end position="83"/>
    </location>
</feature>
<dbReference type="EMBL" id="JBAHYK010004192">
    <property type="protein sequence ID" value="KAL0562945.1"/>
    <property type="molecule type" value="Genomic_DNA"/>
</dbReference>
<dbReference type="Proteomes" id="UP001465976">
    <property type="component" value="Unassembled WGS sequence"/>
</dbReference>
<accession>A0ABR3EJB6</accession>
<dbReference type="InterPro" id="IPR012337">
    <property type="entry name" value="RNaseH-like_sf"/>
</dbReference>
<name>A0ABR3EJB6_9AGAR</name>
<dbReference type="Pfam" id="PF05699">
    <property type="entry name" value="Dimer_Tnp_hAT"/>
    <property type="match status" value="1"/>
</dbReference>
<proteinExistence type="predicted"/>
<sequence>DAFDDWIASDIIANAAARNPLSWWTSDYIKEDTWSQPLQRMALDILSCPATSCNAERGFSHSGLMMTKRRYALSSAAMQASLFPEAAIVKMFNDKSKRGEDRETLKTVIDKARAQEEAIELGESDESETSGSDN</sequence>
<reference evidence="3 4" key="1">
    <citation type="submission" date="2024-02" db="EMBL/GenBank/DDBJ databases">
        <title>A draft genome for the cacao thread blight pathogen Marasmius crinis-equi.</title>
        <authorList>
            <person name="Cohen S.P."/>
            <person name="Baruah I.K."/>
            <person name="Amoako-Attah I."/>
            <person name="Bukari Y."/>
            <person name="Meinhardt L.W."/>
            <person name="Bailey B.A."/>
        </authorList>
    </citation>
    <scope>NUCLEOTIDE SEQUENCE [LARGE SCALE GENOMIC DNA]</scope>
    <source>
        <strain evidence="3 4">GH-76</strain>
    </source>
</reference>
<organism evidence="3 4">
    <name type="scientific">Marasmius crinis-equi</name>
    <dbReference type="NCBI Taxonomy" id="585013"/>
    <lineage>
        <taxon>Eukaryota</taxon>
        <taxon>Fungi</taxon>
        <taxon>Dikarya</taxon>
        <taxon>Basidiomycota</taxon>
        <taxon>Agaricomycotina</taxon>
        <taxon>Agaricomycetes</taxon>
        <taxon>Agaricomycetidae</taxon>
        <taxon>Agaricales</taxon>
        <taxon>Marasmiineae</taxon>
        <taxon>Marasmiaceae</taxon>
        <taxon>Marasmius</taxon>
    </lineage>
</organism>
<dbReference type="SUPFAM" id="SSF53098">
    <property type="entry name" value="Ribonuclease H-like"/>
    <property type="match status" value="1"/>
</dbReference>
<gene>
    <name evidence="3" type="ORF">V5O48_019133</name>
</gene>
<feature type="compositionally biased region" description="Acidic residues" evidence="1">
    <location>
        <begin position="117"/>
        <end position="128"/>
    </location>
</feature>
<comment type="caution">
    <text evidence="3">The sequence shown here is derived from an EMBL/GenBank/DDBJ whole genome shotgun (WGS) entry which is preliminary data.</text>
</comment>